<evidence type="ECO:0000313" key="9">
    <source>
        <dbReference type="EMBL" id="KAF8449384.1"/>
    </source>
</evidence>
<protein>
    <recommendedName>
        <fullName evidence="8">EXPERA domain-containing protein</fullName>
    </recommendedName>
</protein>
<dbReference type="PANTHER" id="PTHR31204:SF1">
    <property type="entry name" value="SIGMA INTRACELLULAR RECEPTOR 2"/>
    <property type="match status" value="1"/>
</dbReference>
<evidence type="ECO:0000256" key="4">
    <source>
        <dbReference type="ARBA" id="ARBA00023136"/>
    </source>
</evidence>
<keyword evidence="10" id="KW-1185">Reference proteome</keyword>
<evidence type="ECO:0000313" key="10">
    <source>
        <dbReference type="Proteomes" id="UP001194468"/>
    </source>
</evidence>
<dbReference type="Proteomes" id="UP001194468">
    <property type="component" value="Unassembled WGS sequence"/>
</dbReference>
<gene>
    <name evidence="9" type="ORF">L210DRAFT_3500828</name>
</gene>
<sequence length="212" mass="23707">MAARTPLSSRPLDLLYFTFFLIHVPASLLLDCQPLYPPSLVPSFISQLPELYIQFSADPLVGGALGYFGTSNDFTWFKTFLLVEAFFQVPVFILGMKGLWKDSRCIYVLMLIYGASTATTTLPCLAVLFNTPITSAETIATGVQSITMSQRYMLLSSYLPFFLVPIVDDHRHGHKDSQTCSSWCGSHGGKEVAVVDRVFLVMLEILFQWDLL</sequence>
<comment type="caution">
    <text evidence="9">The sequence shown here is derived from an EMBL/GenBank/DDBJ whole genome shotgun (WGS) entry which is preliminary data.</text>
</comment>
<feature type="transmembrane region" description="Helical" evidence="6">
    <location>
        <begin position="75"/>
        <end position="94"/>
    </location>
</feature>
<dbReference type="GO" id="GO:0005783">
    <property type="term" value="C:endoplasmic reticulum"/>
    <property type="evidence" value="ECO:0007669"/>
    <property type="project" value="TreeGrafter"/>
</dbReference>
<reference evidence="9" key="2">
    <citation type="journal article" date="2020" name="Nat. Commun.">
        <title>Large-scale genome sequencing of mycorrhizal fungi provides insights into the early evolution of symbiotic traits.</title>
        <authorList>
            <person name="Miyauchi S."/>
            <person name="Kiss E."/>
            <person name="Kuo A."/>
            <person name="Drula E."/>
            <person name="Kohler A."/>
            <person name="Sanchez-Garcia M."/>
            <person name="Morin E."/>
            <person name="Andreopoulos B."/>
            <person name="Barry K.W."/>
            <person name="Bonito G."/>
            <person name="Buee M."/>
            <person name="Carver A."/>
            <person name="Chen C."/>
            <person name="Cichocki N."/>
            <person name="Clum A."/>
            <person name="Culley D."/>
            <person name="Crous P.W."/>
            <person name="Fauchery L."/>
            <person name="Girlanda M."/>
            <person name="Hayes R.D."/>
            <person name="Keri Z."/>
            <person name="LaButti K."/>
            <person name="Lipzen A."/>
            <person name="Lombard V."/>
            <person name="Magnuson J."/>
            <person name="Maillard F."/>
            <person name="Murat C."/>
            <person name="Nolan M."/>
            <person name="Ohm R.A."/>
            <person name="Pangilinan J."/>
            <person name="Pereira M.F."/>
            <person name="Perotto S."/>
            <person name="Peter M."/>
            <person name="Pfister S."/>
            <person name="Riley R."/>
            <person name="Sitrit Y."/>
            <person name="Stielow J.B."/>
            <person name="Szollosi G."/>
            <person name="Zifcakova L."/>
            <person name="Stursova M."/>
            <person name="Spatafora J.W."/>
            <person name="Tedersoo L."/>
            <person name="Vaario L.M."/>
            <person name="Yamada A."/>
            <person name="Yan M."/>
            <person name="Wang P."/>
            <person name="Xu J."/>
            <person name="Bruns T."/>
            <person name="Baldrian P."/>
            <person name="Vilgalys R."/>
            <person name="Dunand C."/>
            <person name="Henrissat B."/>
            <person name="Grigoriev I.V."/>
            <person name="Hibbett D."/>
            <person name="Nagy L.G."/>
            <person name="Martin F.M."/>
        </authorList>
    </citation>
    <scope>NUCLEOTIDE SEQUENCE</scope>
    <source>
        <strain evidence="9">BED1</strain>
    </source>
</reference>
<dbReference type="GO" id="GO:0016020">
    <property type="term" value="C:membrane"/>
    <property type="evidence" value="ECO:0007669"/>
    <property type="project" value="UniProtKB-SubCell"/>
</dbReference>
<reference evidence="9" key="1">
    <citation type="submission" date="2019-10" db="EMBL/GenBank/DDBJ databases">
        <authorList>
            <consortium name="DOE Joint Genome Institute"/>
            <person name="Kuo A."/>
            <person name="Miyauchi S."/>
            <person name="Kiss E."/>
            <person name="Drula E."/>
            <person name="Kohler A."/>
            <person name="Sanchez-Garcia M."/>
            <person name="Andreopoulos B."/>
            <person name="Barry K.W."/>
            <person name="Bonito G."/>
            <person name="Buee M."/>
            <person name="Carver A."/>
            <person name="Chen C."/>
            <person name="Cichocki N."/>
            <person name="Clum A."/>
            <person name="Culley D."/>
            <person name="Crous P.W."/>
            <person name="Fauchery L."/>
            <person name="Girlanda M."/>
            <person name="Hayes R."/>
            <person name="Keri Z."/>
            <person name="LaButti K."/>
            <person name="Lipzen A."/>
            <person name="Lombard V."/>
            <person name="Magnuson J."/>
            <person name="Maillard F."/>
            <person name="Morin E."/>
            <person name="Murat C."/>
            <person name="Nolan M."/>
            <person name="Ohm R."/>
            <person name="Pangilinan J."/>
            <person name="Pereira M."/>
            <person name="Perotto S."/>
            <person name="Peter M."/>
            <person name="Riley R."/>
            <person name="Sitrit Y."/>
            <person name="Stielow B."/>
            <person name="Szollosi G."/>
            <person name="Zifcakova L."/>
            <person name="Stursova M."/>
            <person name="Spatafora J.W."/>
            <person name="Tedersoo L."/>
            <person name="Vaario L.-M."/>
            <person name="Yamada A."/>
            <person name="Yan M."/>
            <person name="Wang P."/>
            <person name="Xu J."/>
            <person name="Bruns T."/>
            <person name="Baldrian P."/>
            <person name="Vilgalys R."/>
            <person name="Henrissat B."/>
            <person name="Grigoriev I.V."/>
            <person name="Hibbett D."/>
            <person name="Nagy L.G."/>
            <person name="Martin F.M."/>
        </authorList>
    </citation>
    <scope>NUCLEOTIDE SEQUENCE</scope>
    <source>
        <strain evidence="9">BED1</strain>
    </source>
</reference>
<evidence type="ECO:0000256" key="2">
    <source>
        <dbReference type="ARBA" id="ARBA00022692"/>
    </source>
</evidence>
<feature type="domain" description="EXPERA" evidence="8">
    <location>
        <begin position="12"/>
        <end position="169"/>
    </location>
</feature>
<evidence type="ECO:0000256" key="5">
    <source>
        <dbReference type="PROSITE-ProRule" id="PRU01087"/>
    </source>
</evidence>
<dbReference type="Pfam" id="PF05241">
    <property type="entry name" value="EBP"/>
    <property type="match status" value="1"/>
</dbReference>
<dbReference type="AlphaFoldDB" id="A0AAD4GKH0"/>
<proteinExistence type="predicted"/>
<comment type="subcellular location">
    <subcellularLocation>
        <location evidence="1">Membrane</location>
        <topology evidence="1">Multi-pass membrane protein</topology>
    </subcellularLocation>
</comment>
<dbReference type="PANTHER" id="PTHR31204">
    <property type="entry name" value="SIGMA INTRACELLULAR RECEPTOR 2"/>
    <property type="match status" value="1"/>
</dbReference>
<keyword evidence="4 5" id="KW-0472">Membrane</keyword>
<keyword evidence="2 5" id="KW-0812">Transmembrane</keyword>
<feature type="signal peptide" evidence="7">
    <location>
        <begin position="1"/>
        <end position="29"/>
    </location>
</feature>
<organism evidence="9 10">
    <name type="scientific">Boletus edulis BED1</name>
    <dbReference type="NCBI Taxonomy" id="1328754"/>
    <lineage>
        <taxon>Eukaryota</taxon>
        <taxon>Fungi</taxon>
        <taxon>Dikarya</taxon>
        <taxon>Basidiomycota</taxon>
        <taxon>Agaricomycotina</taxon>
        <taxon>Agaricomycetes</taxon>
        <taxon>Agaricomycetidae</taxon>
        <taxon>Boletales</taxon>
        <taxon>Boletineae</taxon>
        <taxon>Boletaceae</taxon>
        <taxon>Boletoideae</taxon>
        <taxon>Boletus</taxon>
    </lineage>
</organism>
<dbReference type="EMBL" id="WHUW01000003">
    <property type="protein sequence ID" value="KAF8449384.1"/>
    <property type="molecule type" value="Genomic_DNA"/>
</dbReference>
<evidence type="ECO:0000256" key="6">
    <source>
        <dbReference type="SAM" id="Phobius"/>
    </source>
</evidence>
<evidence type="ECO:0000259" key="8">
    <source>
        <dbReference type="PROSITE" id="PS51751"/>
    </source>
</evidence>
<dbReference type="PROSITE" id="PS51751">
    <property type="entry name" value="EXPERA"/>
    <property type="match status" value="1"/>
</dbReference>
<evidence type="ECO:0000256" key="1">
    <source>
        <dbReference type="ARBA" id="ARBA00004141"/>
    </source>
</evidence>
<keyword evidence="7" id="KW-0732">Signal</keyword>
<dbReference type="InterPro" id="IPR051987">
    <property type="entry name" value="Sigma-2_receptor-like"/>
</dbReference>
<feature type="transmembrane region" description="Helical" evidence="6">
    <location>
        <begin position="106"/>
        <end position="129"/>
    </location>
</feature>
<name>A0AAD4GKH0_BOLED</name>
<accession>A0AAD4GKH0</accession>
<keyword evidence="3 5" id="KW-1133">Transmembrane helix</keyword>
<evidence type="ECO:0000256" key="3">
    <source>
        <dbReference type="ARBA" id="ARBA00022989"/>
    </source>
</evidence>
<feature type="chain" id="PRO_5042248544" description="EXPERA domain-containing protein" evidence="7">
    <location>
        <begin position="30"/>
        <end position="212"/>
    </location>
</feature>
<evidence type="ECO:0000256" key="7">
    <source>
        <dbReference type="SAM" id="SignalP"/>
    </source>
</evidence>
<dbReference type="InterPro" id="IPR033118">
    <property type="entry name" value="EXPERA"/>
</dbReference>